<accession>A0A368XF93</accession>
<name>A0A368XF93_9BURK</name>
<evidence type="ECO:0000313" key="2">
    <source>
        <dbReference type="Proteomes" id="UP000252884"/>
    </source>
</evidence>
<evidence type="ECO:0008006" key="3">
    <source>
        <dbReference type="Google" id="ProtNLM"/>
    </source>
</evidence>
<comment type="caution">
    <text evidence="1">The sequence shown here is derived from an EMBL/GenBank/DDBJ whole genome shotgun (WGS) entry which is preliminary data.</text>
</comment>
<sequence>MPEATALLALWNGVDPAHASEYDRWHAEEHVPERLTVPGMQWARRYAALWPQPGPRYLTLYGLRDARVLEEEAYQRLLREPTPWSARMRPHLCDISRWVCTLAAPHAGPEGAWLQLHTFDAAEAARQQADRPDDLLAERLQGAAPLPWLQHSQALAVDGRWLVARGQRQQPAGHRPGTMVYAALPVGAA</sequence>
<gene>
    <name evidence="1" type="ORF">DES41_112149</name>
</gene>
<dbReference type="EMBL" id="QPJK01000012">
    <property type="protein sequence ID" value="RCW65698.1"/>
    <property type="molecule type" value="Genomic_DNA"/>
</dbReference>
<reference evidence="1 2" key="1">
    <citation type="submission" date="2018-07" db="EMBL/GenBank/DDBJ databases">
        <title>Genomic Encyclopedia of Type Strains, Phase IV (KMG-IV): sequencing the most valuable type-strain genomes for metagenomic binning, comparative biology and taxonomic classification.</title>
        <authorList>
            <person name="Goeker M."/>
        </authorList>
    </citation>
    <scope>NUCLEOTIDE SEQUENCE [LARGE SCALE GENOMIC DNA]</scope>
    <source>
        <strain evidence="1 2">DSM 21634</strain>
    </source>
</reference>
<dbReference type="OrthoDB" id="6537357at2"/>
<organism evidence="1 2">
    <name type="scientific">Pseudorhodoferax soli</name>
    <dbReference type="NCBI Taxonomy" id="545864"/>
    <lineage>
        <taxon>Bacteria</taxon>
        <taxon>Pseudomonadati</taxon>
        <taxon>Pseudomonadota</taxon>
        <taxon>Betaproteobacteria</taxon>
        <taxon>Burkholderiales</taxon>
        <taxon>Comamonadaceae</taxon>
    </lineage>
</organism>
<evidence type="ECO:0000313" key="1">
    <source>
        <dbReference type="EMBL" id="RCW65698.1"/>
    </source>
</evidence>
<dbReference type="AlphaFoldDB" id="A0A368XF93"/>
<protein>
    <recommendedName>
        <fullName evidence="3">EthD domain-containing protein</fullName>
    </recommendedName>
</protein>
<keyword evidence="2" id="KW-1185">Reference proteome</keyword>
<proteinExistence type="predicted"/>
<dbReference type="RefSeq" id="WP_114471788.1">
    <property type="nucleotide sequence ID" value="NZ_QPJK01000012.1"/>
</dbReference>
<dbReference type="Proteomes" id="UP000252884">
    <property type="component" value="Unassembled WGS sequence"/>
</dbReference>